<evidence type="ECO:0000313" key="3">
    <source>
        <dbReference type="Proteomes" id="UP000195766"/>
    </source>
</evidence>
<proteinExistence type="inferred from homology"/>
<dbReference type="InterPro" id="IPR036291">
    <property type="entry name" value="NAD(P)-bd_dom_sf"/>
</dbReference>
<name>A0A1R4GHE6_BREDI</name>
<dbReference type="PRINTS" id="PR00081">
    <property type="entry name" value="GDHRDH"/>
</dbReference>
<dbReference type="RefSeq" id="WP_087141367.1">
    <property type="nucleotide sequence ID" value="NZ_FUIE01000069.1"/>
</dbReference>
<keyword evidence="2" id="KW-0560">Oxidoreductase</keyword>
<dbReference type="GO" id="GO:0004316">
    <property type="term" value="F:3-oxoacyl-[acyl-carrier-protein] reductase (NADPH) activity"/>
    <property type="evidence" value="ECO:0007669"/>
    <property type="project" value="UniProtKB-EC"/>
</dbReference>
<dbReference type="OrthoDB" id="9793325at2"/>
<dbReference type="InterPro" id="IPR050259">
    <property type="entry name" value="SDR"/>
</dbReference>
<sequence>MDLQLTGKRALICGGSSGLGRAVATALVAEGAHVALLSRDAAKLQAVADELNAMGPGKAVIAPADLADHDALLKAVDVAETELGGPIQILLNNTGGPAPSGVAGLDPTVWREQFEAMVLSVFRLTDRVMPGMRAMGWGRVLNVASTSVIEPIGTLGVSNTLRASVAAWAKTLAGEVAANGVTVNTLLPGRIDTPRIERLDAARAAATGATPQDARAESVKSIPAGRIGATEEFGAVAAFLASPLAGYVTGSLIRIDGGAVKAI</sequence>
<organism evidence="2 3">
    <name type="scientific">Brevundimonas diminuta 3F5N</name>
    <dbReference type="NCBI Taxonomy" id="1255603"/>
    <lineage>
        <taxon>Bacteria</taxon>
        <taxon>Pseudomonadati</taxon>
        <taxon>Pseudomonadota</taxon>
        <taxon>Alphaproteobacteria</taxon>
        <taxon>Caulobacterales</taxon>
        <taxon>Caulobacteraceae</taxon>
        <taxon>Brevundimonas</taxon>
    </lineage>
</organism>
<gene>
    <name evidence="2" type="ORF">FM111_12830</name>
</gene>
<reference evidence="2 3" key="1">
    <citation type="submission" date="2017-02" db="EMBL/GenBank/DDBJ databases">
        <authorList>
            <person name="Peterson S.W."/>
        </authorList>
    </citation>
    <scope>NUCLEOTIDE SEQUENCE [LARGE SCALE GENOMIC DNA]</scope>
    <source>
        <strain evidence="2 3">3F5N</strain>
    </source>
</reference>
<evidence type="ECO:0000256" key="1">
    <source>
        <dbReference type="ARBA" id="ARBA00006484"/>
    </source>
</evidence>
<evidence type="ECO:0000313" key="2">
    <source>
        <dbReference type="EMBL" id="SJM67599.1"/>
    </source>
</evidence>
<dbReference type="SUPFAM" id="SSF51735">
    <property type="entry name" value="NAD(P)-binding Rossmann-fold domains"/>
    <property type="match status" value="1"/>
</dbReference>
<accession>A0A1R4GHE6</accession>
<dbReference type="EMBL" id="FUIE01000069">
    <property type="protein sequence ID" value="SJM67599.1"/>
    <property type="molecule type" value="Genomic_DNA"/>
</dbReference>
<protein>
    <submittedName>
        <fullName evidence="2">3-oxoacyl-[acyl-carrier protein] reductase</fullName>
        <ecNumber evidence="2">1.1.1.100</ecNumber>
    </submittedName>
</protein>
<dbReference type="AlphaFoldDB" id="A0A1R4GHE6"/>
<dbReference type="Pfam" id="PF13561">
    <property type="entry name" value="adh_short_C2"/>
    <property type="match status" value="1"/>
</dbReference>
<dbReference type="EC" id="1.1.1.100" evidence="2"/>
<comment type="similarity">
    <text evidence="1">Belongs to the short-chain dehydrogenases/reductases (SDR) family.</text>
</comment>
<dbReference type="Gene3D" id="3.40.50.720">
    <property type="entry name" value="NAD(P)-binding Rossmann-like Domain"/>
    <property type="match status" value="1"/>
</dbReference>
<dbReference type="PANTHER" id="PTHR42879:SF6">
    <property type="entry name" value="NADPH-DEPENDENT REDUCTASE BACG"/>
    <property type="match status" value="1"/>
</dbReference>
<dbReference type="Proteomes" id="UP000195766">
    <property type="component" value="Unassembled WGS sequence"/>
</dbReference>
<dbReference type="PANTHER" id="PTHR42879">
    <property type="entry name" value="3-OXOACYL-(ACYL-CARRIER-PROTEIN) REDUCTASE"/>
    <property type="match status" value="1"/>
</dbReference>
<dbReference type="InterPro" id="IPR002347">
    <property type="entry name" value="SDR_fam"/>
</dbReference>